<organism evidence="1">
    <name type="scientific">Amphimedon queenslandica</name>
    <name type="common">Sponge</name>
    <dbReference type="NCBI Taxonomy" id="400682"/>
    <lineage>
        <taxon>Eukaryota</taxon>
        <taxon>Metazoa</taxon>
        <taxon>Porifera</taxon>
        <taxon>Demospongiae</taxon>
        <taxon>Heteroscleromorpha</taxon>
        <taxon>Haplosclerida</taxon>
        <taxon>Niphatidae</taxon>
        <taxon>Amphimedon</taxon>
    </lineage>
</organism>
<dbReference type="GO" id="GO:0006281">
    <property type="term" value="P:DNA repair"/>
    <property type="evidence" value="ECO:0007669"/>
    <property type="project" value="UniProtKB-ARBA"/>
</dbReference>
<dbReference type="AlphaFoldDB" id="A0A1X7UDI0"/>
<dbReference type="Gene3D" id="3.90.320.10">
    <property type="match status" value="1"/>
</dbReference>
<evidence type="ECO:0000313" key="1">
    <source>
        <dbReference type="EnsemblMetazoa" id="Aqu2.1.25533_001"/>
    </source>
</evidence>
<name>A0A1X7UDI0_AMPQE</name>
<sequence length="331" mass="37383">MVTGSTDLYYNSLPIAKKKQYEAKLELISKKKQPYTREKLQAYKSLEAYSYYINGYVQTVLYFCYESNPSVCVVKAKVHASQKATVLHLAWVAVNKRDGRIITGHCKCMAGCGEVCCHIAAIVFQVEAYIRLKIADTNASSVIDINFEKPAKRFRKEGRNSSLTVSEIEDYSATISRNDLLQALHGAFPNAVIFSVVSGLSTSDCSTVPLRKSHNIDEEINSADSDVEDLVVDLPPLLSNLFHFNVKEADIQELCNRKFDSIRVTEDQAKNLSELTKEQAESHLWMQHRVGRITASKMHQVMKCKRKQYPMSLVKSIMQYDTVNPNIPAQK</sequence>
<dbReference type="EnsemblMetazoa" id="Aqu2.1.25533_001">
    <property type="protein sequence ID" value="Aqu2.1.25533_001"/>
    <property type="gene ID" value="Aqu2.1.25533"/>
</dbReference>
<evidence type="ECO:0008006" key="2">
    <source>
        <dbReference type="Google" id="ProtNLM"/>
    </source>
</evidence>
<dbReference type="OMA" id="CCHIAAI"/>
<dbReference type="SUPFAM" id="SSF52980">
    <property type="entry name" value="Restriction endonuclease-like"/>
    <property type="match status" value="1"/>
</dbReference>
<dbReference type="OrthoDB" id="10005682at2759"/>
<dbReference type="InterPro" id="IPR011604">
    <property type="entry name" value="PDDEXK-like_dom_sf"/>
</dbReference>
<reference evidence="1" key="1">
    <citation type="submission" date="2017-05" db="UniProtKB">
        <authorList>
            <consortium name="EnsemblMetazoa"/>
        </authorList>
    </citation>
    <scope>IDENTIFICATION</scope>
</reference>
<proteinExistence type="predicted"/>
<dbReference type="InterPro" id="IPR011335">
    <property type="entry name" value="Restrct_endonuc-II-like"/>
</dbReference>
<dbReference type="PANTHER" id="PTHR47526">
    <property type="entry name" value="ATP-DEPENDENT DNA HELICASE"/>
    <property type="match status" value="1"/>
</dbReference>
<dbReference type="PANTHER" id="PTHR47526:SF4">
    <property type="entry name" value="SWIM-TYPE DOMAIN-CONTAINING PROTEIN"/>
    <property type="match status" value="1"/>
</dbReference>
<accession>A0A1X7UDI0</accession>
<dbReference type="InParanoid" id="A0A1X7UDI0"/>
<protein>
    <recommendedName>
        <fullName evidence="2">SWIM-type domain-containing protein</fullName>
    </recommendedName>
</protein>